<dbReference type="OMA" id="FLYIAIM"/>
<sequence>MRRFSSSVGTNAARRGSSRLSSEAPGKVAADAAEEVVTRGPLKQKPSNLPEDGSVVYRQGVPIRGKLSKLPRKEKFIICFVFSITGSSAALLVKPALRYLVDHGFLGLPEDSGFWNGPWLYRALYFAIMWPTYSILLFTFGGIFGRRIWFSHMLAKMWGRFLPARGKQMLRNALDLQ</sequence>
<reference evidence="5" key="1">
    <citation type="submission" date="2015-09" db="EMBL/GenBank/DDBJ databases">
        <authorList>
            <consortium name="Pathogen Informatics"/>
        </authorList>
    </citation>
    <scope>NUCLEOTIDE SEQUENCE [LARGE SCALE GENOMIC DNA]</scope>
    <source>
        <strain evidence="5">Lake Konstanz</strain>
    </source>
</reference>
<evidence type="ECO:0000313" key="5">
    <source>
        <dbReference type="Proteomes" id="UP000051952"/>
    </source>
</evidence>
<feature type="transmembrane region" description="Helical" evidence="2">
    <location>
        <begin position="76"/>
        <end position="99"/>
    </location>
</feature>
<name>A0A0S4IUQ3_BODSA</name>
<protein>
    <submittedName>
        <fullName evidence="4">Transmembrane protein, putative</fullName>
    </submittedName>
</protein>
<accession>A0A0S4IUQ3</accession>
<evidence type="ECO:0000259" key="3">
    <source>
        <dbReference type="Pfam" id="PF20584"/>
    </source>
</evidence>
<keyword evidence="2" id="KW-1133">Transmembrane helix</keyword>
<feature type="domain" description="DUF6787" evidence="3">
    <location>
        <begin position="77"/>
        <end position="161"/>
    </location>
</feature>
<keyword evidence="2" id="KW-0472">Membrane</keyword>
<evidence type="ECO:0000313" key="4">
    <source>
        <dbReference type="EMBL" id="CUF73753.1"/>
    </source>
</evidence>
<dbReference type="VEuPathDB" id="TriTrypDB:BSAL_65270"/>
<proteinExistence type="predicted"/>
<dbReference type="Proteomes" id="UP000051952">
    <property type="component" value="Unassembled WGS sequence"/>
</dbReference>
<dbReference type="AlphaFoldDB" id="A0A0S4IUQ3"/>
<evidence type="ECO:0000256" key="1">
    <source>
        <dbReference type="SAM" id="MobiDB-lite"/>
    </source>
</evidence>
<dbReference type="Pfam" id="PF20584">
    <property type="entry name" value="DUF6787"/>
    <property type="match status" value="1"/>
</dbReference>
<keyword evidence="2 4" id="KW-0812">Transmembrane</keyword>
<feature type="transmembrane region" description="Helical" evidence="2">
    <location>
        <begin position="119"/>
        <end position="144"/>
    </location>
</feature>
<organism evidence="4 5">
    <name type="scientific">Bodo saltans</name>
    <name type="common">Flagellated protozoan</name>
    <dbReference type="NCBI Taxonomy" id="75058"/>
    <lineage>
        <taxon>Eukaryota</taxon>
        <taxon>Discoba</taxon>
        <taxon>Euglenozoa</taxon>
        <taxon>Kinetoplastea</taxon>
        <taxon>Metakinetoplastina</taxon>
        <taxon>Eubodonida</taxon>
        <taxon>Bodonidae</taxon>
        <taxon>Bodo</taxon>
    </lineage>
</organism>
<feature type="region of interest" description="Disordered" evidence="1">
    <location>
        <begin position="1"/>
        <end position="27"/>
    </location>
</feature>
<keyword evidence="5" id="KW-1185">Reference proteome</keyword>
<feature type="compositionally biased region" description="Polar residues" evidence="1">
    <location>
        <begin position="1"/>
        <end position="10"/>
    </location>
</feature>
<dbReference type="EMBL" id="CYKH01000397">
    <property type="protein sequence ID" value="CUF73753.1"/>
    <property type="molecule type" value="Genomic_DNA"/>
</dbReference>
<evidence type="ECO:0000256" key="2">
    <source>
        <dbReference type="SAM" id="Phobius"/>
    </source>
</evidence>
<gene>
    <name evidence="4" type="ORF">BSAL_65270</name>
</gene>
<dbReference type="InterPro" id="IPR046714">
    <property type="entry name" value="DUF6787"/>
</dbReference>
<dbReference type="OrthoDB" id="270912at2759"/>